<evidence type="ECO:0000313" key="1">
    <source>
        <dbReference type="EMBL" id="AJP03907.1"/>
    </source>
</evidence>
<reference evidence="1 2" key="1">
    <citation type="submission" date="2015-02" db="EMBL/GenBank/DDBJ databases">
        <title>Genome sequence of thermotolerant Streptomyces cyaneogriseus subsp. Noncyanogenus NMWT1, the producer of nematocidal antibiotics nemadectin.</title>
        <authorList>
            <person name="Wang H."/>
            <person name="Li C."/>
            <person name="Xiang W."/>
            <person name="Wang X."/>
        </authorList>
    </citation>
    <scope>NUCLEOTIDE SEQUENCE [LARGE SCALE GENOMIC DNA]</scope>
    <source>
        <strain evidence="1 2">NMWT 1</strain>
    </source>
</reference>
<accession>A0A0C5FV25</accession>
<protein>
    <submittedName>
        <fullName evidence="1">Uncharacterized protein</fullName>
    </submittedName>
</protein>
<proteinExistence type="predicted"/>
<dbReference type="PATRIC" id="fig|477245.3.peg.4859"/>
<dbReference type="RefSeq" id="WP_044384106.1">
    <property type="nucleotide sequence ID" value="NZ_CP010849.1"/>
</dbReference>
<dbReference type="EMBL" id="CP010849">
    <property type="protein sequence ID" value="AJP03907.1"/>
    <property type="molecule type" value="Genomic_DNA"/>
</dbReference>
<dbReference type="AlphaFoldDB" id="A0A0C5FV25"/>
<sequence length="254" mass="26387">MLTEEPLLLTLDYPGYRKEARITDLGLADHGVRSVELLRRPLPRAATGPAYAARLLAGRPAGDGPVAAVAAYCASAPLAFEVAAALAGPDGPSLIVLFDAEGTTADAVAASYREALAQLGVDAGEDEVRARVDPSLLASAPDRLVADLVDGLEREAAAALRGMGGSAEEAADGAARLAGTYADWLSHLVAAHHCVTSAWTGRVVHVMSAEARPGAFCHAAGERQEVRVDCDRAELLRRPQARAALLGAVREGVR</sequence>
<evidence type="ECO:0000313" key="2">
    <source>
        <dbReference type="Proteomes" id="UP000032234"/>
    </source>
</evidence>
<name>A0A0C5FV25_9ACTN</name>
<dbReference type="HOGENOM" id="CLU_1155381_0_0_11"/>
<dbReference type="Proteomes" id="UP000032234">
    <property type="component" value="Chromosome"/>
</dbReference>
<dbReference type="KEGG" id="scw:TU94_22995"/>
<keyword evidence="2" id="KW-1185">Reference proteome</keyword>
<gene>
    <name evidence="1" type="ORF">TU94_22995</name>
</gene>
<organism evidence="1 2">
    <name type="scientific">Streptomyces cyaneogriseus subsp. noncyanogenus</name>
    <dbReference type="NCBI Taxonomy" id="477245"/>
    <lineage>
        <taxon>Bacteria</taxon>
        <taxon>Bacillati</taxon>
        <taxon>Actinomycetota</taxon>
        <taxon>Actinomycetes</taxon>
        <taxon>Kitasatosporales</taxon>
        <taxon>Streptomycetaceae</taxon>
        <taxon>Streptomyces</taxon>
    </lineage>
</organism>
<dbReference type="OrthoDB" id="3357330at2"/>
<dbReference type="ESTHER" id="9actn-a0a0c5fv25">
    <property type="family name" value="Dieckmann_Cyclase"/>
</dbReference>